<evidence type="ECO:0000313" key="2">
    <source>
        <dbReference type="Proteomes" id="UP000821866"/>
    </source>
</evidence>
<sequence length="114" mass="12927">MDPLSSKTATSHNLVKVLNMYKGDGRRLLEDLEVKYLKTEKGQYPLTKANRNTLNTMLRKATEQALGVPIYSSTLRLLDKGTHNTIEDLIEAHLSNQRIRLSHTEHGRAVLCKI</sequence>
<gene>
    <name evidence="1" type="ORF">HPB51_023420</name>
</gene>
<organism evidence="1 2">
    <name type="scientific">Rhipicephalus microplus</name>
    <name type="common">Cattle tick</name>
    <name type="synonym">Boophilus microplus</name>
    <dbReference type="NCBI Taxonomy" id="6941"/>
    <lineage>
        <taxon>Eukaryota</taxon>
        <taxon>Metazoa</taxon>
        <taxon>Ecdysozoa</taxon>
        <taxon>Arthropoda</taxon>
        <taxon>Chelicerata</taxon>
        <taxon>Arachnida</taxon>
        <taxon>Acari</taxon>
        <taxon>Parasitiformes</taxon>
        <taxon>Ixodida</taxon>
        <taxon>Ixodoidea</taxon>
        <taxon>Ixodidae</taxon>
        <taxon>Rhipicephalinae</taxon>
        <taxon>Rhipicephalus</taxon>
        <taxon>Boophilus</taxon>
    </lineage>
</organism>
<reference evidence="1" key="2">
    <citation type="submission" date="2021-09" db="EMBL/GenBank/DDBJ databases">
        <authorList>
            <person name="Jia N."/>
            <person name="Wang J."/>
            <person name="Shi W."/>
            <person name="Du L."/>
            <person name="Sun Y."/>
            <person name="Zhan W."/>
            <person name="Jiang J."/>
            <person name="Wang Q."/>
            <person name="Zhang B."/>
            <person name="Ji P."/>
            <person name="Sakyi L.B."/>
            <person name="Cui X."/>
            <person name="Yuan T."/>
            <person name="Jiang B."/>
            <person name="Yang W."/>
            <person name="Lam T.T.-Y."/>
            <person name="Chang Q."/>
            <person name="Ding S."/>
            <person name="Wang X."/>
            <person name="Zhu J."/>
            <person name="Ruan X."/>
            <person name="Zhao L."/>
            <person name="Wei J."/>
            <person name="Que T."/>
            <person name="Du C."/>
            <person name="Cheng J."/>
            <person name="Dai P."/>
            <person name="Han X."/>
            <person name="Huang E."/>
            <person name="Gao Y."/>
            <person name="Liu J."/>
            <person name="Shao H."/>
            <person name="Ye R."/>
            <person name="Li L."/>
            <person name="Wei W."/>
            <person name="Wang X."/>
            <person name="Wang C."/>
            <person name="Huo Q."/>
            <person name="Li W."/>
            <person name="Guo W."/>
            <person name="Chen H."/>
            <person name="Chen S."/>
            <person name="Zhou L."/>
            <person name="Zhou L."/>
            <person name="Ni X."/>
            <person name="Tian J."/>
            <person name="Zhou Y."/>
            <person name="Sheng Y."/>
            <person name="Liu T."/>
            <person name="Pan Y."/>
            <person name="Xia L."/>
            <person name="Li J."/>
            <person name="Zhao F."/>
            <person name="Cao W."/>
        </authorList>
    </citation>
    <scope>NUCLEOTIDE SEQUENCE</scope>
    <source>
        <strain evidence="1">Rmic-2018</strain>
        <tissue evidence="1">Larvae</tissue>
    </source>
</reference>
<reference evidence="1" key="1">
    <citation type="journal article" date="2020" name="Cell">
        <title>Large-Scale Comparative Analyses of Tick Genomes Elucidate Their Genetic Diversity and Vector Capacities.</title>
        <authorList>
            <consortium name="Tick Genome and Microbiome Consortium (TIGMIC)"/>
            <person name="Jia N."/>
            <person name="Wang J."/>
            <person name="Shi W."/>
            <person name="Du L."/>
            <person name="Sun Y."/>
            <person name="Zhan W."/>
            <person name="Jiang J.F."/>
            <person name="Wang Q."/>
            <person name="Zhang B."/>
            <person name="Ji P."/>
            <person name="Bell-Sakyi L."/>
            <person name="Cui X.M."/>
            <person name="Yuan T.T."/>
            <person name="Jiang B.G."/>
            <person name="Yang W.F."/>
            <person name="Lam T.T."/>
            <person name="Chang Q.C."/>
            <person name="Ding S.J."/>
            <person name="Wang X.J."/>
            <person name="Zhu J.G."/>
            <person name="Ruan X.D."/>
            <person name="Zhao L."/>
            <person name="Wei J.T."/>
            <person name="Ye R.Z."/>
            <person name="Que T.C."/>
            <person name="Du C.H."/>
            <person name="Zhou Y.H."/>
            <person name="Cheng J.X."/>
            <person name="Dai P.F."/>
            <person name="Guo W.B."/>
            <person name="Han X.H."/>
            <person name="Huang E.J."/>
            <person name="Li L.F."/>
            <person name="Wei W."/>
            <person name="Gao Y.C."/>
            <person name="Liu J.Z."/>
            <person name="Shao H.Z."/>
            <person name="Wang X."/>
            <person name="Wang C.C."/>
            <person name="Yang T.C."/>
            <person name="Huo Q.B."/>
            <person name="Li W."/>
            <person name="Chen H.Y."/>
            <person name="Chen S.E."/>
            <person name="Zhou L.G."/>
            <person name="Ni X.B."/>
            <person name="Tian J.H."/>
            <person name="Sheng Y."/>
            <person name="Liu T."/>
            <person name="Pan Y.S."/>
            <person name="Xia L.Y."/>
            <person name="Li J."/>
            <person name="Zhao F."/>
            <person name="Cao W.C."/>
        </authorList>
    </citation>
    <scope>NUCLEOTIDE SEQUENCE</scope>
    <source>
        <strain evidence="1">Rmic-2018</strain>
    </source>
</reference>
<name>A0A9J6DY43_RHIMP</name>
<dbReference type="EMBL" id="JABSTU010000007">
    <property type="protein sequence ID" value="KAH8026656.1"/>
    <property type="molecule type" value="Genomic_DNA"/>
</dbReference>
<dbReference type="Proteomes" id="UP000821866">
    <property type="component" value="Unassembled WGS sequence"/>
</dbReference>
<protein>
    <recommendedName>
        <fullName evidence="3">Tick transposon</fullName>
    </recommendedName>
</protein>
<evidence type="ECO:0008006" key="3">
    <source>
        <dbReference type="Google" id="ProtNLM"/>
    </source>
</evidence>
<accession>A0A9J6DY43</accession>
<dbReference type="AlphaFoldDB" id="A0A9J6DY43"/>
<evidence type="ECO:0000313" key="1">
    <source>
        <dbReference type="EMBL" id="KAH8026656.1"/>
    </source>
</evidence>
<keyword evidence="2" id="KW-1185">Reference proteome</keyword>
<comment type="caution">
    <text evidence="1">The sequence shown here is derived from an EMBL/GenBank/DDBJ whole genome shotgun (WGS) entry which is preliminary data.</text>
</comment>
<proteinExistence type="predicted"/>